<dbReference type="PANTHER" id="PTHR30371">
    <property type="entry name" value="SEC-INDEPENDENT PROTEIN TRANSLOCASE PROTEIN TATC"/>
    <property type="match status" value="1"/>
</dbReference>
<evidence type="ECO:0000256" key="1">
    <source>
        <dbReference type="ARBA" id="ARBA00004141"/>
    </source>
</evidence>
<dbReference type="GO" id="GO:0043953">
    <property type="term" value="P:protein transport by the Tat complex"/>
    <property type="evidence" value="ECO:0007669"/>
    <property type="project" value="UniProtKB-UniRule"/>
</dbReference>
<keyword evidence="5" id="KW-0813">Transport</keyword>
<evidence type="ECO:0000313" key="8">
    <source>
        <dbReference type="Proteomes" id="UP000325291"/>
    </source>
</evidence>
<name>A0A5A9ZV32_9RHOB</name>
<feature type="transmembrane region" description="Helical" evidence="5">
    <location>
        <begin position="119"/>
        <end position="141"/>
    </location>
</feature>
<dbReference type="PRINTS" id="PR01840">
    <property type="entry name" value="TATCFAMILY"/>
</dbReference>
<evidence type="ECO:0000256" key="5">
    <source>
        <dbReference type="HAMAP-Rule" id="MF_00902"/>
    </source>
</evidence>
<dbReference type="Proteomes" id="UP000325291">
    <property type="component" value="Unassembled WGS sequence"/>
</dbReference>
<comment type="function">
    <text evidence="5">Part of the twin-arginine translocation (Tat) system that transports large folded proteins containing a characteristic twin-arginine motif in their signal peptide across membranes. Together with TatB, TatC is part of a receptor directly interacting with Tat signal peptides.</text>
</comment>
<dbReference type="InterPro" id="IPR002033">
    <property type="entry name" value="TatC"/>
</dbReference>
<keyword evidence="2 5" id="KW-0812">Transmembrane</keyword>
<gene>
    <name evidence="5" type="primary">tatC</name>
    <name evidence="7" type="ORF">FLO80_01040</name>
</gene>
<comment type="similarity">
    <text evidence="5">Belongs to the TatC family.</text>
</comment>
<dbReference type="EMBL" id="VINQ01000001">
    <property type="protein sequence ID" value="KAA0920792.1"/>
    <property type="molecule type" value="Genomic_DNA"/>
</dbReference>
<feature type="transmembrane region" description="Helical" evidence="5">
    <location>
        <begin position="32"/>
        <end position="57"/>
    </location>
</feature>
<dbReference type="GO" id="GO:0033281">
    <property type="term" value="C:TAT protein transport complex"/>
    <property type="evidence" value="ECO:0007669"/>
    <property type="project" value="UniProtKB-UniRule"/>
</dbReference>
<dbReference type="HAMAP" id="MF_00902">
    <property type="entry name" value="TatC"/>
    <property type="match status" value="1"/>
</dbReference>
<keyword evidence="4 5" id="KW-0472">Membrane</keyword>
<comment type="caution">
    <text evidence="7">The sequence shown here is derived from an EMBL/GenBank/DDBJ whole genome shotgun (WGS) entry which is preliminary data.</text>
</comment>
<dbReference type="Pfam" id="PF00902">
    <property type="entry name" value="TatC"/>
    <property type="match status" value="1"/>
</dbReference>
<keyword evidence="8" id="KW-1185">Reference proteome</keyword>
<keyword evidence="3 5" id="KW-1133">Transmembrane helix</keyword>
<organism evidence="7 8">
    <name type="scientific">Aquicoccus porphyridii</name>
    <dbReference type="NCBI Taxonomy" id="1852029"/>
    <lineage>
        <taxon>Bacteria</taxon>
        <taxon>Pseudomonadati</taxon>
        <taxon>Pseudomonadota</taxon>
        <taxon>Alphaproteobacteria</taxon>
        <taxon>Rhodobacterales</taxon>
        <taxon>Paracoccaceae</taxon>
        <taxon>Aquicoccus</taxon>
    </lineage>
</organism>
<comment type="subcellular location">
    <subcellularLocation>
        <location evidence="5">Cell membrane</location>
        <topology evidence="5">Multi-pass membrane protein</topology>
    </subcellularLocation>
    <subcellularLocation>
        <location evidence="1">Membrane</location>
        <topology evidence="1">Multi-pass membrane protein</topology>
    </subcellularLocation>
</comment>
<feature type="transmembrane region" description="Helical" evidence="5">
    <location>
        <begin position="254"/>
        <end position="274"/>
    </location>
</feature>
<feature type="transmembrane region" description="Helical" evidence="5">
    <location>
        <begin position="78"/>
        <end position="99"/>
    </location>
</feature>
<dbReference type="AlphaFoldDB" id="A0A5A9ZV32"/>
<reference evidence="7 8" key="1">
    <citation type="submission" date="2019-07" db="EMBL/GenBank/DDBJ databases">
        <title>Aquicoccus porphyridii gen. nov., sp. nov., isolated from a small marine red alga, Porphyridium marinum.</title>
        <authorList>
            <person name="Liu L."/>
        </authorList>
    </citation>
    <scope>NUCLEOTIDE SEQUENCE [LARGE SCALE GENOMIC DNA]</scope>
    <source>
        <strain evidence="7 8">L1 8-17</strain>
    </source>
</reference>
<feature type="compositionally biased region" description="Acidic residues" evidence="6">
    <location>
        <begin position="292"/>
        <end position="348"/>
    </location>
</feature>
<evidence type="ECO:0000313" key="7">
    <source>
        <dbReference type="EMBL" id="KAA0920792.1"/>
    </source>
</evidence>
<keyword evidence="5" id="KW-1003">Cell membrane</keyword>
<feature type="transmembrane region" description="Helical" evidence="5">
    <location>
        <begin position="148"/>
        <end position="168"/>
    </location>
</feature>
<evidence type="ECO:0000256" key="4">
    <source>
        <dbReference type="ARBA" id="ARBA00023136"/>
    </source>
</evidence>
<evidence type="ECO:0000256" key="2">
    <source>
        <dbReference type="ARBA" id="ARBA00022692"/>
    </source>
</evidence>
<feature type="transmembrane region" description="Helical" evidence="5">
    <location>
        <begin position="232"/>
        <end position="248"/>
    </location>
</feature>
<sequence length="354" mass="39172">MSPSDAQDDIEDSSAPLIEHLAELRTRLIRSVLAFIVGIVLAFTVAEPILQFLLFPIEETLRSMGDPDPTLQYTSPQEYLFTLFRISMVFGFALAFPVIGAQMWRFVAPGLYRSEKSAFLPFLIASPVMFLLGASFAQFVVTPLAMRFFLGFADVSSIFANLLAVAAGEVPSDTAIVPSSREGLKITFFGKVNESLDITLKFIIAFGLCFQLPVLLTLMGKAGLVSAEGLGNVRKYAMVGILLLAALVTPPDVVTQLILFTVVYGLYEVSIFLVRHVEKKREADLRAQGLWFEEDEDEDPGDTPPSDPEEEFDDPLMRELDDEIAEQESEDEGDDDDDDDDDDDPDDGMVDKTR</sequence>
<feature type="transmembrane region" description="Helical" evidence="5">
    <location>
        <begin position="198"/>
        <end position="220"/>
    </location>
</feature>
<dbReference type="GO" id="GO:0009977">
    <property type="term" value="F:proton motive force dependent protein transmembrane transporter activity"/>
    <property type="evidence" value="ECO:0007669"/>
    <property type="project" value="TreeGrafter"/>
</dbReference>
<proteinExistence type="inferred from homology"/>
<dbReference type="RefSeq" id="WP_111362180.1">
    <property type="nucleotide sequence ID" value="NZ_JASHJG010000026.1"/>
</dbReference>
<dbReference type="GO" id="GO:0065002">
    <property type="term" value="P:intracellular protein transmembrane transport"/>
    <property type="evidence" value="ECO:0007669"/>
    <property type="project" value="TreeGrafter"/>
</dbReference>
<protein>
    <recommendedName>
        <fullName evidence="5">Sec-independent protein translocase protein TatC</fullName>
    </recommendedName>
</protein>
<evidence type="ECO:0000256" key="6">
    <source>
        <dbReference type="SAM" id="MobiDB-lite"/>
    </source>
</evidence>
<keyword evidence="5" id="KW-0811">Translocation</keyword>
<dbReference type="PANTHER" id="PTHR30371:SF0">
    <property type="entry name" value="SEC-INDEPENDENT PROTEIN TRANSLOCASE PROTEIN TATC, CHLOROPLASTIC-RELATED"/>
    <property type="match status" value="1"/>
</dbReference>
<comment type="subunit">
    <text evidence="5">The Tat system comprises two distinct complexes: a TatABC complex, containing multiple copies of TatA, TatB and TatC subunits, and a separate TatA complex, containing only TatA subunits. Substrates initially bind to the TatABC complex, which probably triggers association of the separate TatA complex to form the active translocon.</text>
</comment>
<feature type="region of interest" description="Disordered" evidence="6">
    <location>
        <begin position="290"/>
        <end position="354"/>
    </location>
</feature>
<evidence type="ECO:0000256" key="3">
    <source>
        <dbReference type="ARBA" id="ARBA00022989"/>
    </source>
</evidence>
<accession>A0A5A9ZV32</accession>
<keyword evidence="5" id="KW-0653">Protein transport</keyword>